<dbReference type="InterPro" id="IPR014017">
    <property type="entry name" value="DNA_helicase_UvrD-like_C"/>
</dbReference>
<dbReference type="PANTHER" id="PTHR11070:SF2">
    <property type="entry name" value="ATP-DEPENDENT DNA HELICASE SRS2"/>
    <property type="match status" value="1"/>
</dbReference>
<evidence type="ECO:0000256" key="2">
    <source>
        <dbReference type="ARBA" id="ARBA00022741"/>
    </source>
</evidence>
<proteinExistence type="inferred from homology"/>
<reference evidence="14" key="1">
    <citation type="submission" date="2013-10" db="EMBL/GenBank/DDBJ databases">
        <title>Draft genome sequence of Clostridium botulinum type B strain Osaka05.</title>
        <authorList>
            <person name="Sakaguchi Y."/>
            <person name="Hosomi K."/>
            <person name="Uchiyama J."/>
            <person name="Ogura Y."/>
            <person name="Sakaguchi M."/>
            <person name="Kohda T."/>
            <person name="Mukamoto M."/>
            <person name="Misawa N."/>
            <person name="Matsuzaki S."/>
            <person name="Hayashi T."/>
            <person name="Kozaki S."/>
        </authorList>
    </citation>
    <scope>NUCLEOTIDE SEQUENCE</scope>
    <source>
        <strain evidence="14">Osaka05</strain>
    </source>
</reference>
<dbReference type="AlphaFoldDB" id="A0A060N5U4"/>
<dbReference type="Pfam" id="PF00580">
    <property type="entry name" value="UvrD-helicase"/>
    <property type="match status" value="1"/>
</dbReference>
<dbReference type="GO" id="GO:0043138">
    <property type="term" value="F:3'-5' DNA helicase activity"/>
    <property type="evidence" value="ECO:0007669"/>
    <property type="project" value="UniProtKB-EC"/>
</dbReference>
<keyword evidence="6" id="KW-0238">DNA-binding</keyword>
<evidence type="ECO:0000256" key="9">
    <source>
        <dbReference type="ARBA" id="ARBA00034808"/>
    </source>
</evidence>
<dbReference type="CDD" id="cd17932">
    <property type="entry name" value="DEXQc_UvrD"/>
    <property type="match status" value="1"/>
</dbReference>
<feature type="binding site" evidence="11">
    <location>
        <begin position="24"/>
        <end position="31"/>
    </location>
    <ligand>
        <name>ATP</name>
        <dbReference type="ChEBI" id="CHEBI:30616"/>
    </ligand>
</feature>
<dbReference type="GO" id="GO:0000725">
    <property type="term" value="P:recombinational repair"/>
    <property type="evidence" value="ECO:0007669"/>
    <property type="project" value="TreeGrafter"/>
</dbReference>
<gene>
    <name evidence="14" type="ORF">CBO05P1_206</name>
</gene>
<dbReference type="HOGENOM" id="CLU_004585_5_10_9"/>
<comment type="catalytic activity">
    <reaction evidence="8">
        <text>Couples ATP hydrolysis with the unwinding of duplex DNA by translocating in the 3'-5' direction.</text>
        <dbReference type="EC" id="5.6.2.4"/>
    </reaction>
</comment>
<evidence type="ECO:0000256" key="10">
    <source>
        <dbReference type="ARBA" id="ARBA00048988"/>
    </source>
</evidence>
<dbReference type="PROSITE" id="PS51198">
    <property type="entry name" value="UVRD_HELICASE_ATP_BIND"/>
    <property type="match status" value="1"/>
</dbReference>
<evidence type="ECO:0000259" key="13">
    <source>
        <dbReference type="PROSITE" id="PS51217"/>
    </source>
</evidence>
<comment type="similarity">
    <text evidence="1">Belongs to the helicase family. UvrD subfamily.</text>
</comment>
<keyword evidence="5 11" id="KW-0067">ATP-binding</keyword>
<dbReference type="Proteomes" id="UP000054164">
    <property type="component" value="Unassembled WGS sequence"/>
</dbReference>
<dbReference type="GO" id="GO:0016887">
    <property type="term" value="F:ATP hydrolysis activity"/>
    <property type="evidence" value="ECO:0007669"/>
    <property type="project" value="RHEA"/>
</dbReference>
<evidence type="ECO:0000256" key="3">
    <source>
        <dbReference type="ARBA" id="ARBA00022801"/>
    </source>
</evidence>
<evidence type="ECO:0000256" key="11">
    <source>
        <dbReference type="PROSITE-ProRule" id="PRU00560"/>
    </source>
</evidence>
<dbReference type="Gene3D" id="1.10.10.160">
    <property type="match status" value="1"/>
</dbReference>
<dbReference type="SUPFAM" id="SSF52540">
    <property type="entry name" value="P-loop containing nucleoside triphosphate hydrolases"/>
    <property type="match status" value="1"/>
</dbReference>
<dbReference type="EMBL" id="BA000058">
    <property type="protein sequence ID" value="BAO04925.1"/>
    <property type="molecule type" value="Genomic_DNA"/>
</dbReference>
<dbReference type="PROSITE" id="PS51217">
    <property type="entry name" value="UVRD_HELICASE_CTER"/>
    <property type="match status" value="1"/>
</dbReference>
<dbReference type="InterPro" id="IPR027417">
    <property type="entry name" value="P-loop_NTPase"/>
</dbReference>
<feature type="domain" description="UvrD-like helicase ATP-binding" evidence="12">
    <location>
        <begin position="3"/>
        <end position="267"/>
    </location>
</feature>
<evidence type="ECO:0000256" key="5">
    <source>
        <dbReference type="ARBA" id="ARBA00022840"/>
    </source>
</evidence>
<dbReference type="GO" id="GO:0005524">
    <property type="term" value="F:ATP binding"/>
    <property type="evidence" value="ECO:0007669"/>
    <property type="project" value="UniProtKB-UniRule"/>
</dbReference>
<keyword evidence="2 11" id="KW-0547">Nucleotide-binding</keyword>
<dbReference type="PANTHER" id="PTHR11070">
    <property type="entry name" value="UVRD / RECB / PCRA DNA HELICASE FAMILY MEMBER"/>
    <property type="match status" value="1"/>
</dbReference>
<sequence length="599" mass="71033">MKTKPNKQQQSAIDFNNGACAVNASAGSGKTFILTERVKRLVKDKNISPNNILAITFTHNASENLKKRLKKQGIEGVNVGTFHSICARILAQEGYDLSKKPMKWQLEMAFKDGYNDKVDVDNILQFILYQKCFNVTYNDEFEIDEKFDMVYTEEEYRAYWQKYEKTKEKYGQYDYGDWLQITLEILRNNKNHIYHWDYIVVDEKQDNCLIQDMLTHEWSKDDNIMVVGDYRQSIYGFNGAVPELFMDFENQWENPTIINLDYNYRSCKNIVENSNNFIKKYYSDYKYYSDSIPIRKEDGIIKYINNIDKTEESVKIGNMIENLIKQGEKPKDIAVLYRLNSQADYLEGILKEKDVPYYILNNSSFFKRKEIDAVLSYLRLIHNPHDNNAFDNIFKFRNYPLSYISNNIYDEIKQFAGEKNLSFYEAFELFKFKKAWQEKNVLTFRNKIESLRLQVDKGLDLYKLIKNIILTFRIEEYIEDKYKNQEEIDDRKQSLETLMSFIKNNTTIESFLNFVYNTTDKRKKTKDKDCVQLMTLHSSKGLEWKHVFIISVEDGKFPHTKSDLMEEVRLFYVGITRPTDNLYLSQIGEGNTFVEQYKC</sequence>
<accession>A0A060N5U4</accession>
<dbReference type="Gene3D" id="1.10.486.10">
    <property type="entry name" value="PCRA, domain 4"/>
    <property type="match status" value="1"/>
</dbReference>
<feature type="domain" description="UvrD-like helicase C-terminal" evidence="13">
    <location>
        <begin position="268"/>
        <end position="541"/>
    </location>
</feature>
<evidence type="ECO:0000313" key="14">
    <source>
        <dbReference type="EMBL" id="BAO04925.1"/>
    </source>
</evidence>
<organism evidence="14">
    <name type="scientific">Clostridium botulinum B str. Osaka05</name>
    <dbReference type="NCBI Taxonomy" id="1407017"/>
    <lineage>
        <taxon>Bacteria</taxon>
        <taxon>Bacillati</taxon>
        <taxon>Bacillota</taxon>
        <taxon>Clostridia</taxon>
        <taxon>Eubacteriales</taxon>
        <taxon>Clostridiaceae</taxon>
        <taxon>Clostridium</taxon>
    </lineage>
</organism>
<evidence type="ECO:0000256" key="6">
    <source>
        <dbReference type="ARBA" id="ARBA00023125"/>
    </source>
</evidence>
<dbReference type="EC" id="5.6.2.4" evidence="9"/>
<dbReference type="Pfam" id="PF13361">
    <property type="entry name" value="UvrD_C"/>
    <property type="match status" value="1"/>
</dbReference>
<evidence type="ECO:0000256" key="7">
    <source>
        <dbReference type="ARBA" id="ARBA00023235"/>
    </source>
</evidence>
<evidence type="ECO:0000256" key="8">
    <source>
        <dbReference type="ARBA" id="ARBA00034617"/>
    </source>
</evidence>
<protein>
    <recommendedName>
        <fullName evidence="9">DNA 3'-5' helicase</fullName>
        <ecNumber evidence="9">5.6.2.4</ecNumber>
    </recommendedName>
</protein>
<dbReference type="GO" id="GO:0003677">
    <property type="term" value="F:DNA binding"/>
    <property type="evidence" value="ECO:0007669"/>
    <property type="project" value="UniProtKB-KW"/>
</dbReference>
<dbReference type="InterPro" id="IPR000212">
    <property type="entry name" value="DNA_helicase_UvrD/REP"/>
</dbReference>
<keyword evidence="3 11" id="KW-0378">Hydrolase</keyword>
<name>A0A060N5U4_CLOBO</name>
<dbReference type="Gene3D" id="3.40.50.300">
    <property type="entry name" value="P-loop containing nucleotide triphosphate hydrolases"/>
    <property type="match status" value="2"/>
</dbReference>
<keyword evidence="7" id="KW-0413">Isomerase</keyword>
<evidence type="ECO:0000256" key="4">
    <source>
        <dbReference type="ARBA" id="ARBA00022806"/>
    </source>
</evidence>
<dbReference type="InterPro" id="IPR014016">
    <property type="entry name" value="UvrD-like_ATP-bd"/>
</dbReference>
<evidence type="ECO:0000259" key="12">
    <source>
        <dbReference type="PROSITE" id="PS51198"/>
    </source>
</evidence>
<dbReference type="RefSeq" id="WP_030032011.1">
    <property type="nucleotide sequence ID" value="NZ_BA000058.1"/>
</dbReference>
<evidence type="ECO:0000256" key="1">
    <source>
        <dbReference type="ARBA" id="ARBA00009922"/>
    </source>
</evidence>
<comment type="catalytic activity">
    <reaction evidence="10">
        <text>ATP + H2O = ADP + phosphate + H(+)</text>
        <dbReference type="Rhea" id="RHEA:13065"/>
        <dbReference type="ChEBI" id="CHEBI:15377"/>
        <dbReference type="ChEBI" id="CHEBI:15378"/>
        <dbReference type="ChEBI" id="CHEBI:30616"/>
        <dbReference type="ChEBI" id="CHEBI:43474"/>
        <dbReference type="ChEBI" id="CHEBI:456216"/>
        <dbReference type="EC" id="5.6.2.4"/>
    </reaction>
</comment>
<dbReference type="InterPro" id="IPR013986">
    <property type="entry name" value="DExx_box_DNA_helicase_dom_sf"/>
</dbReference>
<keyword evidence="4 11" id="KW-0347">Helicase</keyword>